<dbReference type="AlphaFoldDB" id="A0A4Y2C8R7"/>
<comment type="caution">
    <text evidence="1">The sequence shown here is derived from an EMBL/GenBank/DDBJ whole genome shotgun (WGS) entry which is preliminary data.</text>
</comment>
<name>A0A4Y2C8R7_ARAVE</name>
<organism evidence="1 2">
    <name type="scientific">Araneus ventricosus</name>
    <name type="common">Orbweaver spider</name>
    <name type="synonym">Epeira ventricosa</name>
    <dbReference type="NCBI Taxonomy" id="182803"/>
    <lineage>
        <taxon>Eukaryota</taxon>
        <taxon>Metazoa</taxon>
        <taxon>Ecdysozoa</taxon>
        <taxon>Arthropoda</taxon>
        <taxon>Chelicerata</taxon>
        <taxon>Arachnida</taxon>
        <taxon>Araneae</taxon>
        <taxon>Araneomorphae</taxon>
        <taxon>Entelegynae</taxon>
        <taxon>Araneoidea</taxon>
        <taxon>Araneidae</taxon>
        <taxon>Araneus</taxon>
    </lineage>
</organism>
<evidence type="ECO:0000313" key="2">
    <source>
        <dbReference type="Proteomes" id="UP000499080"/>
    </source>
</evidence>
<proteinExistence type="predicted"/>
<accession>A0A4Y2C8R7</accession>
<protein>
    <submittedName>
        <fullName evidence="1">Uncharacterized protein</fullName>
    </submittedName>
</protein>
<gene>
    <name evidence="1" type="ORF">AVEN_150910_1</name>
</gene>
<sequence length="104" mass="11861">MSTFPSIDPNQTDDENALLAFHYSKPFPKLDIFYTNLIIRHEFSVRGRPAIKKAKLLPRLVFSYLYAVYRGRKTVKPFSNDQCSMPELMSSCPQEKGSIVSAVT</sequence>
<evidence type="ECO:0000313" key="1">
    <source>
        <dbReference type="EMBL" id="GBM00743.1"/>
    </source>
</evidence>
<reference evidence="1 2" key="1">
    <citation type="journal article" date="2019" name="Sci. Rep.">
        <title>Orb-weaving spider Araneus ventricosus genome elucidates the spidroin gene catalogue.</title>
        <authorList>
            <person name="Kono N."/>
            <person name="Nakamura H."/>
            <person name="Ohtoshi R."/>
            <person name="Moran D.A.P."/>
            <person name="Shinohara A."/>
            <person name="Yoshida Y."/>
            <person name="Fujiwara M."/>
            <person name="Mori M."/>
            <person name="Tomita M."/>
            <person name="Arakawa K."/>
        </authorList>
    </citation>
    <scope>NUCLEOTIDE SEQUENCE [LARGE SCALE GENOMIC DNA]</scope>
</reference>
<dbReference type="Proteomes" id="UP000499080">
    <property type="component" value="Unassembled WGS sequence"/>
</dbReference>
<dbReference type="EMBL" id="BGPR01000160">
    <property type="protein sequence ID" value="GBM00743.1"/>
    <property type="molecule type" value="Genomic_DNA"/>
</dbReference>
<keyword evidence="2" id="KW-1185">Reference proteome</keyword>